<feature type="domain" description="XLF-like N-terminal" evidence="6">
    <location>
        <begin position="17"/>
        <end position="134"/>
    </location>
</feature>
<evidence type="ECO:0000259" key="6">
    <source>
        <dbReference type="Pfam" id="PF09302"/>
    </source>
</evidence>
<evidence type="ECO:0000256" key="2">
    <source>
        <dbReference type="ARBA" id="ARBA00022763"/>
    </source>
</evidence>
<organism evidence="7 8">
    <name type="scientific">Guyanagaster necrorhizus</name>
    <dbReference type="NCBI Taxonomy" id="856835"/>
    <lineage>
        <taxon>Eukaryota</taxon>
        <taxon>Fungi</taxon>
        <taxon>Dikarya</taxon>
        <taxon>Basidiomycota</taxon>
        <taxon>Agaricomycotina</taxon>
        <taxon>Agaricomycetes</taxon>
        <taxon>Agaricomycetidae</taxon>
        <taxon>Agaricales</taxon>
        <taxon>Marasmiineae</taxon>
        <taxon>Physalacriaceae</taxon>
        <taxon>Guyanagaster</taxon>
    </lineage>
</organism>
<keyword evidence="2" id="KW-0227">DNA damage</keyword>
<protein>
    <recommendedName>
        <fullName evidence="6">XLF-like N-terminal domain-containing protein</fullName>
    </recommendedName>
</protein>
<keyword evidence="3" id="KW-0234">DNA repair</keyword>
<evidence type="ECO:0000313" key="7">
    <source>
        <dbReference type="EMBL" id="KAG7451111.1"/>
    </source>
</evidence>
<comment type="caution">
    <text evidence="7">The sequence shown here is derived from an EMBL/GenBank/DDBJ whole genome shotgun (WGS) entry which is preliminary data.</text>
</comment>
<evidence type="ECO:0000256" key="5">
    <source>
        <dbReference type="SAM" id="MobiDB-lite"/>
    </source>
</evidence>
<dbReference type="GO" id="GO:0005634">
    <property type="term" value="C:nucleus"/>
    <property type="evidence" value="ECO:0007669"/>
    <property type="project" value="UniProtKB-SubCell"/>
</dbReference>
<keyword evidence="8" id="KW-1185">Reference proteome</keyword>
<feature type="compositionally biased region" description="Basic residues" evidence="5">
    <location>
        <begin position="382"/>
        <end position="394"/>
    </location>
</feature>
<accession>A0A9P7W0M3</accession>
<dbReference type="AlphaFoldDB" id="A0A9P7W0M3"/>
<dbReference type="Gene3D" id="2.170.210.10">
    <property type="entry name" value="DNA double-strand break repair and VJ recombination XRCC4, N-terminal"/>
    <property type="match status" value="1"/>
</dbReference>
<keyword evidence="4" id="KW-0539">Nucleus</keyword>
<evidence type="ECO:0000256" key="3">
    <source>
        <dbReference type="ARBA" id="ARBA00023204"/>
    </source>
</evidence>
<dbReference type="Pfam" id="PF09302">
    <property type="entry name" value="XLF"/>
    <property type="match status" value="1"/>
</dbReference>
<dbReference type="OrthoDB" id="3184250at2759"/>
<dbReference type="InterPro" id="IPR015381">
    <property type="entry name" value="XLF-like_N"/>
</dbReference>
<evidence type="ECO:0000256" key="1">
    <source>
        <dbReference type="ARBA" id="ARBA00004123"/>
    </source>
</evidence>
<feature type="compositionally biased region" description="Polar residues" evidence="5">
    <location>
        <begin position="243"/>
        <end position="255"/>
    </location>
</feature>
<feature type="region of interest" description="Disordered" evidence="5">
    <location>
        <begin position="236"/>
        <end position="394"/>
    </location>
</feature>
<dbReference type="EMBL" id="MU250525">
    <property type="protein sequence ID" value="KAG7451111.1"/>
    <property type="molecule type" value="Genomic_DNA"/>
</dbReference>
<feature type="compositionally biased region" description="Acidic residues" evidence="5">
    <location>
        <begin position="289"/>
        <end position="303"/>
    </location>
</feature>
<dbReference type="GeneID" id="66107408"/>
<feature type="compositionally biased region" description="Polar residues" evidence="5">
    <location>
        <begin position="333"/>
        <end position="344"/>
    </location>
</feature>
<dbReference type="GO" id="GO:0006303">
    <property type="term" value="P:double-strand break repair via nonhomologous end joining"/>
    <property type="evidence" value="ECO:0007669"/>
    <property type="project" value="UniProtKB-ARBA"/>
</dbReference>
<evidence type="ECO:0000256" key="4">
    <source>
        <dbReference type="ARBA" id="ARBA00023242"/>
    </source>
</evidence>
<reference evidence="7" key="1">
    <citation type="submission" date="2020-11" db="EMBL/GenBank/DDBJ databases">
        <title>Adaptations for nitrogen fixation in a non-lichenized fungal sporocarp promotes dispersal by wood-feeding termites.</title>
        <authorList>
            <consortium name="DOE Joint Genome Institute"/>
            <person name="Koch R.A."/>
            <person name="Yoon G."/>
            <person name="Arayal U."/>
            <person name="Lail K."/>
            <person name="Amirebrahimi M."/>
            <person name="Labutti K."/>
            <person name="Lipzen A."/>
            <person name="Riley R."/>
            <person name="Barry K."/>
            <person name="Henrissat B."/>
            <person name="Grigoriev I.V."/>
            <person name="Herr J.R."/>
            <person name="Aime M.C."/>
        </authorList>
    </citation>
    <scope>NUCLEOTIDE SEQUENCE</scope>
    <source>
        <strain evidence="7">MCA 3950</strain>
    </source>
</reference>
<dbReference type="RefSeq" id="XP_043044611.1">
    <property type="nucleotide sequence ID" value="XM_043185111.1"/>
</dbReference>
<dbReference type="Proteomes" id="UP000812287">
    <property type="component" value="Unassembled WGS sequence"/>
</dbReference>
<proteinExistence type="predicted"/>
<sequence>MEILSENTLNQLLTREWLVKIDTLKSIPYLIKFYESTADLTCCVLITDTKSVWAEALSGPQFARRWRELNGPEPVSNSNSMGGEEEWRARTLELLSNAHSLGGITDLLFEVVESNFSDVAFTLEDQSFKWRWETCFLGYRPSADILSKHLILPLISMGHLAFSSTDSVGEVSDAELTKAVDKVGRIARRNVDIHIKNAISKPRIATVLRRITATFNFAPELPIILTSVEKPEFEMLRPRESSKQGTKPHQSTRTPSPVIIPEKTTLMLSGKPMSPDRTQADALQKEAESDSVTDDSDVEEENGSDQGKGKVPSRQPDKPSSPIPMPAKKRSAQLPSSDTDSSPVGPQKKVKSIPSSSDEDSEGKQNVAQLKRGPASGETRRGTRQPVKRGGKRF</sequence>
<gene>
    <name evidence="7" type="ORF">BT62DRAFT_926769</name>
</gene>
<name>A0A9P7W0M3_9AGAR</name>
<comment type="subcellular location">
    <subcellularLocation>
        <location evidence="1">Nucleus</location>
    </subcellularLocation>
</comment>
<dbReference type="InterPro" id="IPR038051">
    <property type="entry name" value="XRCC4-like_N_sf"/>
</dbReference>
<evidence type="ECO:0000313" key="8">
    <source>
        <dbReference type="Proteomes" id="UP000812287"/>
    </source>
</evidence>